<keyword evidence="3" id="KW-1185">Reference proteome</keyword>
<dbReference type="AlphaFoldDB" id="A0A6G1J093"/>
<evidence type="ECO:0000313" key="2">
    <source>
        <dbReference type="EMBL" id="KAF2683559.1"/>
    </source>
</evidence>
<accession>A0A6G1J093</accession>
<organism evidence="2 3">
    <name type="scientific">Lentithecium fluviatile CBS 122367</name>
    <dbReference type="NCBI Taxonomy" id="1168545"/>
    <lineage>
        <taxon>Eukaryota</taxon>
        <taxon>Fungi</taxon>
        <taxon>Dikarya</taxon>
        <taxon>Ascomycota</taxon>
        <taxon>Pezizomycotina</taxon>
        <taxon>Dothideomycetes</taxon>
        <taxon>Pleosporomycetidae</taxon>
        <taxon>Pleosporales</taxon>
        <taxon>Massarineae</taxon>
        <taxon>Lentitheciaceae</taxon>
        <taxon>Lentithecium</taxon>
    </lineage>
</organism>
<protein>
    <submittedName>
        <fullName evidence="2">Uncharacterized protein</fullName>
    </submittedName>
</protein>
<dbReference type="EMBL" id="MU005583">
    <property type="protein sequence ID" value="KAF2683559.1"/>
    <property type="molecule type" value="Genomic_DNA"/>
</dbReference>
<reference evidence="2" key="1">
    <citation type="journal article" date="2020" name="Stud. Mycol.">
        <title>101 Dothideomycetes genomes: a test case for predicting lifestyles and emergence of pathogens.</title>
        <authorList>
            <person name="Haridas S."/>
            <person name="Albert R."/>
            <person name="Binder M."/>
            <person name="Bloem J."/>
            <person name="Labutti K."/>
            <person name="Salamov A."/>
            <person name="Andreopoulos B."/>
            <person name="Baker S."/>
            <person name="Barry K."/>
            <person name="Bills G."/>
            <person name="Bluhm B."/>
            <person name="Cannon C."/>
            <person name="Castanera R."/>
            <person name="Culley D."/>
            <person name="Daum C."/>
            <person name="Ezra D."/>
            <person name="Gonzalez J."/>
            <person name="Henrissat B."/>
            <person name="Kuo A."/>
            <person name="Liang C."/>
            <person name="Lipzen A."/>
            <person name="Lutzoni F."/>
            <person name="Magnuson J."/>
            <person name="Mondo S."/>
            <person name="Nolan M."/>
            <person name="Ohm R."/>
            <person name="Pangilinan J."/>
            <person name="Park H.-J."/>
            <person name="Ramirez L."/>
            <person name="Alfaro M."/>
            <person name="Sun H."/>
            <person name="Tritt A."/>
            <person name="Yoshinaga Y."/>
            <person name="Zwiers L.-H."/>
            <person name="Turgeon B."/>
            <person name="Goodwin S."/>
            <person name="Spatafora J."/>
            <person name="Crous P."/>
            <person name="Grigoriev I."/>
        </authorList>
    </citation>
    <scope>NUCLEOTIDE SEQUENCE</scope>
    <source>
        <strain evidence="2">CBS 122367</strain>
    </source>
</reference>
<feature type="compositionally biased region" description="Polar residues" evidence="1">
    <location>
        <begin position="77"/>
        <end position="90"/>
    </location>
</feature>
<name>A0A6G1J093_9PLEO</name>
<dbReference type="Proteomes" id="UP000799291">
    <property type="component" value="Unassembled WGS sequence"/>
</dbReference>
<sequence length="105" mass="11825">MKPESLVRIDNERKYKYPNEASTQLYIYHSTARTSSIHPSTPLPCTPALPLLPYGPSRSAHPPTTLRNPTHICTIPTKPSTANPINTPKNPSRRTFVDIDIGQWY</sequence>
<gene>
    <name evidence="2" type="ORF">K458DRAFT_39452</name>
</gene>
<evidence type="ECO:0000256" key="1">
    <source>
        <dbReference type="SAM" id="MobiDB-lite"/>
    </source>
</evidence>
<proteinExistence type="predicted"/>
<evidence type="ECO:0000313" key="3">
    <source>
        <dbReference type="Proteomes" id="UP000799291"/>
    </source>
</evidence>
<feature type="region of interest" description="Disordered" evidence="1">
    <location>
        <begin position="74"/>
        <end position="94"/>
    </location>
</feature>